<dbReference type="PANTHER" id="PTHR10048:SF22">
    <property type="entry name" value="PHOSPHATIDYLINOSITOL 4-KINASE BETA"/>
    <property type="match status" value="1"/>
</dbReference>
<dbReference type="InterPro" id="IPR057754">
    <property type="entry name" value="PI4-kinase_beta/PIK1_cat"/>
</dbReference>
<dbReference type="Gene3D" id="1.10.1070.11">
    <property type="entry name" value="Phosphatidylinositol 3-/4-kinase, catalytic domain"/>
    <property type="match status" value="1"/>
</dbReference>
<dbReference type="PROSITE" id="PS00916">
    <property type="entry name" value="PI3_4_KINASE_2"/>
    <property type="match status" value="1"/>
</dbReference>
<dbReference type="PROSITE" id="PS51545">
    <property type="entry name" value="PIK_HELICAL"/>
    <property type="match status" value="1"/>
</dbReference>
<dbReference type="AlphaFoldDB" id="A0A8K0DFI8"/>
<comment type="caution">
    <text evidence="11">The sequence shown here is derived from an EMBL/GenBank/DDBJ whole genome shotgun (WGS) entry which is preliminary data.</text>
</comment>
<evidence type="ECO:0000256" key="5">
    <source>
        <dbReference type="ARBA" id="ARBA00036767"/>
    </source>
</evidence>
<dbReference type="GO" id="GO:0005741">
    <property type="term" value="C:mitochondrial outer membrane"/>
    <property type="evidence" value="ECO:0007669"/>
    <property type="project" value="UniProtKB-SubCell"/>
</dbReference>
<sequence length="973" mass="108559">MSEMGEIAPSGALRSEMAHLKRQKLTVCRDSVPSVHGRPNPTHNNVRTRLSNHQRNLSLDFRSMGILLPPITQVTTVTNTHLTLHHRNRSLDSALQRIPEVDVTPSPECENVNTILAAEGHNTCTGSSSATKTQRDELASLGSDDSGILCGSENGGNEELLAANANNLSRESLDSGADTCDGPEINQSTVKPKCLSGDDNDDNIEAKKLNSDTYESVCTIKVNDEITNVRDEYCKVNVSDVSVAVPQTSASVMNSTKEILQAPKPSTGLLRLLESKVFDVPMAMHYLFKSKEPGVQSYIANRMFSFEDSAVDFYLPQLVCMYIQMHDVAEVIHPYLVHRCRKSVDFSLKCAWLLDAYSSDASVPSKKKPHGVKLRNLILSDELRPKDQKMTTSFNSDKLIIPNNNNNNSVTPAKKTHQRSQSDASALITGLRRSNTCSKLCLGDLSSGKAFDNGCMCFETCQGVVNDLRGQKTECTCSAPRLSPELEFMKALINIGKVLSSIPTKEAKTTRLVAELTTLNLNLPARVWLPLESSKPHLVVRIPPQVSAVLNSKDKAPYIIYVEVMEVDDLYRSPVPQKIMSSLRHTKSEENLGGDTTSVSAFSMCSGMCDENDPDWSQEDDEISQQYCQLKKPRDRDTISQLSQESSDSREPPLWIPAGEIRRRLSDSFREGKSKAFTHDPEDPSAAALKEPWLDKERRVRDSSPYGHVASWKLLSVIVKCGDDLRQELLASQLLQMFQKIWELERVPLWIHPYKILCLSNDSGLIEPILNTVSLHQIKKHCQLSLLEYFTKEYGPHNSEAFLTAQQNFVQSCAAYCLISYLIQVKDRHNGNILLNSDGHLIHIDFGFILSTSPRNLGFETSPFKLTPEFVEVMGGIGSDMFEYFKILILQGLVAARKHQDMIIPLVEIMRSGSQLPCFKSGAATVQNLKNRFHLNMTEEQLQLEVDRMVEGSIHSLSTKLYDGFQYFTNGIL</sequence>
<gene>
    <name evidence="11" type="ORF">ILUMI_01345</name>
</gene>
<dbReference type="GO" id="GO:0004430">
    <property type="term" value="F:1-phosphatidylinositol 4-kinase activity"/>
    <property type="evidence" value="ECO:0007669"/>
    <property type="project" value="UniProtKB-EC"/>
</dbReference>
<evidence type="ECO:0000259" key="9">
    <source>
        <dbReference type="PROSITE" id="PS50290"/>
    </source>
</evidence>
<organism evidence="11 12">
    <name type="scientific">Ignelater luminosus</name>
    <name type="common">Cucubano</name>
    <name type="synonym">Pyrophorus luminosus</name>
    <dbReference type="NCBI Taxonomy" id="2038154"/>
    <lineage>
        <taxon>Eukaryota</taxon>
        <taxon>Metazoa</taxon>
        <taxon>Ecdysozoa</taxon>
        <taxon>Arthropoda</taxon>
        <taxon>Hexapoda</taxon>
        <taxon>Insecta</taxon>
        <taxon>Pterygota</taxon>
        <taxon>Neoptera</taxon>
        <taxon>Endopterygota</taxon>
        <taxon>Coleoptera</taxon>
        <taxon>Polyphaga</taxon>
        <taxon>Elateriformia</taxon>
        <taxon>Elateroidea</taxon>
        <taxon>Elateridae</taxon>
        <taxon>Agrypninae</taxon>
        <taxon>Pyrophorini</taxon>
        <taxon>Ignelater</taxon>
    </lineage>
</organism>
<comment type="subcellular location">
    <subcellularLocation>
        <location evidence="1">Mitochondrion outer membrane</location>
        <topology evidence="1">Peripheral membrane protein</topology>
    </subcellularLocation>
    <subcellularLocation>
        <location evidence="6">Rough endoplasmic reticulum membrane</location>
        <topology evidence="6">Peripheral membrane protein</topology>
    </subcellularLocation>
</comment>
<dbReference type="SUPFAM" id="SSF56112">
    <property type="entry name" value="Protein kinase-like (PK-like)"/>
    <property type="match status" value="1"/>
</dbReference>
<dbReference type="InterPro" id="IPR000403">
    <property type="entry name" value="PI3/4_kinase_cat_dom"/>
</dbReference>
<keyword evidence="12" id="KW-1185">Reference proteome</keyword>
<dbReference type="GO" id="GO:0048015">
    <property type="term" value="P:phosphatidylinositol-mediated signaling"/>
    <property type="evidence" value="ECO:0007669"/>
    <property type="project" value="TreeGrafter"/>
</dbReference>
<dbReference type="PROSITE" id="PS00915">
    <property type="entry name" value="PI3_4_KINASE_1"/>
    <property type="match status" value="1"/>
</dbReference>
<name>A0A8K0DFI8_IGNLU</name>
<protein>
    <recommendedName>
        <fullName evidence="7">Phosphatidylinositol 4-kinase beta</fullName>
        <ecNumber evidence="2">2.7.1.67</ecNumber>
    </recommendedName>
</protein>
<evidence type="ECO:0000256" key="4">
    <source>
        <dbReference type="ARBA" id="ARBA00022777"/>
    </source>
</evidence>
<keyword evidence="4" id="KW-0418">Kinase</keyword>
<dbReference type="OrthoDB" id="10264149at2759"/>
<keyword evidence="3" id="KW-0808">Transferase</keyword>
<evidence type="ECO:0000313" key="11">
    <source>
        <dbReference type="EMBL" id="KAF2904839.1"/>
    </source>
</evidence>
<dbReference type="InterPro" id="IPR001263">
    <property type="entry name" value="PI3K_accessory_dom"/>
</dbReference>
<comment type="catalytic activity">
    <reaction evidence="5">
        <text>a 1,2-diacyl-sn-glycero-3-phospho-(1D-myo-inositol) + ATP = a 1,2-diacyl-sn-glycero-3-phospho-(1D-myo-inositol 4-phosphate) + ADP + H(+)</text>
        <dbReference type="Rhea" id="RHEA:19877"/>
        <dbReference type="ChEBI" id="CHEBI:15378"/>
        <dbReference type="ChEBI" id="CHEBI:30616"/>
        <dbReference type="ChEBI" id="CHEBI:57880"/>
        <dbReference type="ChEBI" id="CHEBI:58178"/>
        <dbReference type="ChEBI" id="CHEBI:456216"/>
        <dbReference type="EC" id="2.7.1.67"/>
    </reaction>
    <physiologicalReaction direction="left-to-right" evidence="5">
        <dbReference type="Rhea" id="RHEA:19878"/>
    </physiologicalReaction>
</comment>
<evidence type="ECO:0000313" key="12">
    <source>
        <dbReference type="Proteomes" id="UP000801492"/>
    </source>
</evidence>
<dbReference type="PROSITE" id="PS50290">
    <property type="entry name" value="PI3_4_KINASE_3"/>
    <property type="match status" value="1"/>
</dbReference>
<dbReference type="InterPro" id="IPR049160">
    <property type="entry name" value="PI4KB-PIK1_PIK"/>
</dbReference>
<evidence type="ECO:0000259" key="10">
    <source>
        <dbReference type="PROSITE" id="PS51545"/>
    </source>
</evidence>
<evidence type="ECO:0000256" key="7">
    <source>
        <dbReference type="ARBA" id="ARBA00039877"/>
    </source>
</evidence>
<evidence type="ECO:0000256" key="3">
    <source>
        <dbReference type="ARBA" id="ARBA00022679"/>
    </source>
</evidence>
<dbReference type="Pfam" id="PF21245">
    <property type="entry name" value="PI4KB-PIK1_PIK"/>
    <property type="match status" value="1"/>
</dbReference>
<dbReference type="InterPro" id="IPR015433">
    <property type="entry name" value="PI3/4_kinase"/>
</dbReference>
<dbReference type="InterPro" id="IPR036940">
    <property type="entry name" value="PI3/4_kinase_cat_sf"/>
</dbReference>
<feature type="region of interest" description="Disordered" evidence="8">
    <location>
        <begin position="629"/>
        <end position="654"/>
    </location>
</feature>
<dbReference type="FunFam" id="1.10.1070.11:FF:000004">
    <property type="entry name" value="Phosphatidylinositol 4-kinase, catalytic, beta"/>
    <property type="match status" value="1"/>
</dbReference>
<evidence type="ECO:0000256" key="2">
    <source>
        <dbReference type="ARBA" id="ARBA00012169"/>
    </source>
</evidence>
<accession>A0A8K0DFI8</accession>
<dbReference type="GO" id="GO:0030867">
    <property type="term" value="C:rough endoplasmic reticulum membrane"/>
    <property type="evidence" value="ECO:0007669"/>
    <property type="project" value="UniProtKB-SubCell"/>
</dbReference>
<dbReference type="GO" id="GO:0046854">
    <property type="term" value="P:phosphatidylinositol phosphate biosynthetic process"/>
    <property type="evidence" value="ECO:0007669"/>
    <property type="project" value="InterPro"/>
</dbReference>
<dbReference type="Proteomes" id="UP000801492">
    <property type="component" value="Unassembled WGS sequence"/>
</dbReference>
<dbReference type="PANTHER" id="PTHR10048">
    <property type="entry name" value="PHOSPHATIDYLINOSITOL KINASE"/>
    <property type="match status" value="1"/>
</dbReference>
<dbReference type="InterPro" id="IPR018936">
    <property type="entry name" value="PI3/4_kinase_CS"/>
</dbReference>
<dbReference type="EC" id="2.7.1.67" evidence="2"/>
<evidence type="ECO:0000256" key="6">
    <source>
        <dbReference type="ARBA" id="ARBA00037860"/>
    </source>
</evidence>
<dbReference type="EMBL" id="VTPC01000666">
    <property type="protein sequence ID" value="KAF2904839.1"/>
    <property type="molecule type" value="Genomic_DNA"/>
</dbReference>
<feature type="domain" description="PIK helical" evidence="10">
    <location>
        <begin position="191"/>
        <end position="380"/>
    </location>
</feature>
<dbReference type="SMART" id="SM00146">
    <property type="entry name" value="PI3Kc"/>
    <property type="match status" value="1"/>
</dbReference>
<dbReference type="Gene3D" id="3.30.1010.10">
    <property type="entry name" value="Phosphatidylinositol 3-kinase Catalytic Subunit, Chain A, domain 4"/>
    <property type="match status" value="1"/>
</dbReference>
<dbReference type="Pfam" id="PF00454">
    <property type="entry name" value="PI3_PI4_kinase"/>
    <property type="match status" value="1"/>
</dbReference>
<feature type="domain" description="PI3K/PI4K catalytic" evidence="9">
    <location>
        <begin position="694"/>
        <end position="958"/>
    </location>
</feature>
<dbReference type="CDD" id="cd05168">
    <property type="entry name" value="PI4Kc_III_beta"/>
    <property type="match status" value="1"/>
</dbReference>
<evidence type="ECO:0000256" key="8">
    <source>
        <dbReference type="SAM" id="MobiDB-lite"/>
    </source>
</evidence>
<evidence type="ECO:0000256" key="1">
    <source>
        <dbReference type="ARBA" id="ARBA00004450"/>
    </source>
</evidence>
<proteinExistence type="predicted"/>
<reference evidence="11" key="1">
    <citation type="submission" date="2019-08" db="EMBL/GenBank/DDBJ databases">
        <title>The genome of the North American firefly Photinus pyralis.</title>
        <authorList>
            <consortium name="Photinus pyralis genome working group"/>
            <person name="Fallon T.R."/>
            <person name="Sander Lower S.E."/>
            <person name="Weng J.-K."/>
        </authorList>
    </citation>
    <scope>NUCLEOTIDE SEQUENCE</scope>
    <source>
        <strain evidence="11">TRF0915ILg1</strain>
        <tissue evidence="11">Whole body</tissue>
    </source>
</reference>
<dbReference type="InterPro" id="IPR011009">
    <property type="entry name" value="Kinase-like_dom_sf"/>
</dbReference>